<reference evidence="1" key="1">
    <citation type="submission" date="2022-05" db="EMBL/GenBank/DDBJ databases">
        <authorList>
            <person name="Pankratov T."/>
        </authorList>
    </citation>
    <scope>NUCLEOTIDE SEQUENCE</scope>
    <source>
        <strain evidence="1">BP6-180914</strain>
    </source>
</reference>
<evidence type="ECO:0000313" key="2">
    <source>
        <dbReference type="Proteomes" id="UP001165667"/>
    </source>
</evidence>
<gene>
    <name evidence="1" type="ORF">M8523_12470</name>
</gene>
<dbReference type="Proteomes" id="UP001165667">
    <property type="component" value="Unassembled WGS sequence"/>
</dbReference>
<organism evidence="1 2">
    <name type="scientific">Lichenifustis flavocetrariae</name>
    <dbReference type="NCBI Taxonomy" id="2949735"/>
    <lineage>
        <taxon>Bacteria</taxon>
        <taxon>Pseudomonadati</taxon>
        <taxon>Pseudomonadota</taxon>
        <taxon>Alphaproteobacteria</taxon>
        <taxon>Hyphomicrobiales</taxon>
        <taxon>Lichenihabitantaceae</taxon>
        <taxon>Lichenifustis</taxon>
    </lineage>
</organism>
<name>A0AA41YUJ9_9HYPH</name>
<dbReference type="AlphaFoldDB" id="A0AA41YUJ9"/>
<protein>
    <submittedName>
        <fullName evidence="1">Uncharacterized protein</fullName>
    </submittedName>
</protein>
<proteinExistence type="predicted"/>
<accession>A0AA41YUJ9</accession>
<keyword evidence="2" id="KW-1185">Reference proteome</keyword>
<dbReference type="EMBL" id="JAMOIM010000007">
    <property type="protein sequence ID" value="MCW6508834.1"/>
    <property type="molecule type" value="Genomic_DNA"/>
</dbReference>
<comment type="caution">
    <text evidence="1">The sequence shown here is derived from an EMBL/GenBank/DDBJ whole genome shotgun (WGS) entry which is preliminary data.</text>
</comment>
<sequence length="80" mass="9073">MMAEFTHPLAREAKVWPLAGLQGAPHDILVVITTLDLERTSKRFKADKVQKLTAAARAWIDETKVASDVLLINRPRDWSY</sequence>
<evidence type="ECO:0000313" key="1">
    <source>
        <dbReference type="EMBL" id="MCW6508834.1"/>
    </source>
</evidence>